<feature type="domain" description="Miro" evidence="18">
    <location>
        <begin position="7"/>
        <end position="172"/>
    </location>
</feature>
<evidence type="ECO:0000256" key="12">
    <source>
        <dbReference type="ARBA" id="ARBA00023134"/>
    </source>
</evidence>
<evidence type="ECO:0000256" key="9">
    <source>
        <dbReference type="ARBA" id="ARBA00022837"/>
    </source>
</evidence>
<dbReference type="SMART" id="SM00174">
    <property type="entry name" value="RHO"/>
    <property type="match status" value="1"/>
</dbReference>
<feature type="compositionally biased region" description="Gly residues" evidence="15">
    <location>
        <begin position="590"/>
        <end position="610"/>
    </location>
</feature>
<dbReference type="PIRSF" id="PIRSF037488">
    <property type="entry name" value="Mt_Rho_GTPase"/>
    <property type="match status" value="1"/>
</dbReference>
<evidence type="ECO:0000256" key="4">
    <source>
        <dbReference type="ARBA" id="ARBA00022723"/>
    </source>
</evidence>
<sequence>MAAAGAPATVHICVVGDDGVGKTSLITAAATETFPDHPPPVLPPAKLPADTTPEGVPVVITDTSSRPEDKQALELACQEASVIVLCFSMDKPGTLRRVSSYWMPELRRLGVHVPVMLVGCKSDVRPADRSLHEAVLPIVKAYPQIETCMECSAKKLQFVGEVFYYALKAVVHPMAPLYEPERQALRPLCAKALKRIFLLCDKDQDGILSDAELNAFQVLCFNAPLQADELVGVKQVVAERIEQGIRDNGLTLQGFLFLHALFIERGRLETTWAVLRRFGYDNSLQLNEQLLSRVSFEHAADQVVELTPAGRAFFAAKFKEFDMDEDGCLSAREAEEMWSTAPGDPWATPDYAGLLVETSRKGLLCLPGFLAKWAYTTAVEPRRTLAYAYYLGFPEDSDPTKLFQVSRARRQERRADAPRRSVLQCYLFAPGFEVLVESAQGREELQRCDVAAFLFDAQQPGSFRAAGKRMLEVASAAGDVLPCLFLQANDNEATQELAEAIGEACSQLAVKPPTSYSGPRPGAPLYHAVVATAQQPELAIPETPSLKAARQYRRMLRKGALYTGAGIGVVLVGYFAWRFISQQKQAAGSGEQGGGGGSSSKGGEAGPAVE</sequence>
<feature type="transmembrane region" description="Helical" evidence="16">
    <location>
        <begin position="559"/>
        <end position="577"/>
    </location>
</feature>
<evidence type="ECO:0000256" key="10">
    <source>
        <dbReference type="ARBA" id="ARBA00022989"/>
    </source>
</evidence>
<feature type="region of interest" description="Disordered" evidence="15">
    <location>
        <begin position="586"/>
        <end position="610"/>
    </location>
</feature>
<dbReference type="InterPro" id="IPR002048">
    <property type="entry name" value="EF_hand_dom"/>
</dbReference>
<feature type="domain" description="EF-hand" evidence="17">
    <location>
        <begin position="309"/>
        <end position="344"/>
    </location>
</feature>
<dbReference type="InterPro" id="IPR013566">
    <property type="entry name" value="EF_hand_assoc_1"/>
</dbReference>
<dbReference type="FunFam" id="1.10.238.10:FF:000011">
    <property type="entry name" value="Mitochondrial Rho GTPase"/>
    <property type="match status" value="1"/>
</dbReference>
<keyword evidence="9 14" id="KW-0106">Calcium</keyword>
<keyword evidence="5" id="KW-0677">Repeat</keyword>
<evidence type="ECO:0000256" key="3">
    <source>
        <dbReference type="ARBA" id="ARBA00022692"/>
    </source>
</evidence>
<dbReference type="SMART" id="SM00175">
    <property type="entry name" value="RAB"/>
    <property type="match status" value="1"/>
</dbReference>
<dbReference type="GO" id="GO:0005741">
    <property type="term" value="C:mitochondrial outer membrane"/>
    <property type="evidence" value="ECO:0007669"/>
    <property type="project" value="UniProtKB-SubCell"/>
</dbReference>
<dbReference type="SUPFAM" id="SSF52540">
    <property type="entry name" value="P-loop containing nucleoside triphosphate hydrolases"/>
    <property type="match status" value="1"/>
</dbReference>
<dbReference type="PRINTS" id="PR00449">
    <property type="entry name" value="RASTRNSFRMNG"/>
</dbReference>
<dbReference type="InterPro" id="IPR052266">
    <property type="entry name" value="Miro-EF-hand_domain"/>
</dbReference>
<dbReference type="InterPro" id="IPR001806">
    <property type="entry name" value="Small_GTPase"/>
</dbReference>
<keyword evidence="12 14" id="KW-0342">GTP-binding</keyword>
<dbReference type="Pfam" id="PF08355">
    <property type="entry name" value="EF_assoc_1"/>
    <property type="match status" value="1"/>
</dbReference>
<dbReference type="InterPro" id="IPR021181">
    <property type="entry name" value="Miro"/>
</dbReference>
<keyword evidence="13 14" id="KW-0472">Membrane</keyword>
<dbReference type="GO" id="GO:0003924">
    <property type="term" value="F:GTPase activity"/>
    <property type="evidence" value="ECO:0007669"/>
    <property type="project" value="InterPro"/>
</dbReference>
<reference evidence="19" key="1">
    <citation type="submission" date="2020-11" db="EMBL/GenBank/DDBJ databases">
        <title>Chlorella ohadii genome sequencing and assembly.</title>
        <authorList>
            <person name="Murik O."/>
            <person name="Treves H."/>
            <person name="Kedem I."/>
            <person name="Shotland Y."/>
            <person name="Kaplan A."/>
        </authorList>
    </citation>
    <scope>NUCLEOTIDE SEQUENCE</scope>
    <source>
        <strain evidence="19">1</strain>
    </source>
</reference>
<dbReference type="GO" id="GO:0005525">
    <property type="term" value="F:GTP binding"/>
    <property type="evidence" value="ECO:0007669"/>
    <property type="project" value="UniProtKB-KW"/>
</dbReference>
<keyword evidence="3 16" id="KW-0812">Transmembrane</keyword>
<dbReference type="InterPro" id="IPR013567">
    <property type="entry name" value="EF_hand_assoc_2"/>
</dbReference>
<evidence type="ECO:0000256" key="15">
    <source>
        <dbReference type="SAM" id="MobiDB-lite"/>
    </source>
</evidence>
<keyword evidence="10 16" id="KW-1133">Transmembrane helix</keyword>
<evidence type="ECO:0000256" key="8">
    <source>
        <dbReference type="ARBA" id="ARBA00022801"/>
    </source>
</evidence>
<evidence type="ECO:0000256" key="16">
    <source>
        <dbReference type="SAM" id="Phobius"/>
    </source>
</evidence>
<keyword evidence="8 14" id="KW-0378">Hydrolase</keyword>
<dbReference type="Gene3D" id="3.40.50.300">
    <property type="entry name" value="P-loop containing nucleotide triphosphate hydrolases"/>
    <property type="match status" value="1"/>
</dbReference>
<dbReference type="AlphaFoldDB" id="A0AAD5GXJ8"/>
<evidence type="ECO:0000256" key="1">
    <source>
        <dbReference type="ARBA" id="ARBA00004200"/>
    </source>
</evidence>
<dbReference type="EMBL" id="JADXDR010000206">
    <property type="protein sequence ID" value="KAI7836074.1"/>
    <property type="molecule type" value="Genomic_DNA"/>
</dbReference>
<keyword evidence="6 14" id="KW-0547">Nucleotide-binding</keyword>
<dbReference type="Pfam" id="PF00071">
    <property type="entry name" value="Ras"/>
    <property type="match status" value="1"/>
</dbReference>
<evidence type="ECO:0000259" key="17">
    <source>
        <dbReference type="PROSITE" id="PS50222"/>
    </source>
</evidence>
<dbReference type="SUPFAM" id="SSF47473">
    <property type="entry name" value="EF-hand"/>
    <property type="match status" value="1"/>
</dbReference>
<dbReference type="InterPro" id="IPR018247">
    <property type="entry name" value="EF_Hand_1_Ca_BS"/>
</dbReference>
<keyword evidence="7 14" id="KW-1000">Mitochondrion outer membrane</keyword>
<evidence type="ECO:0000256" key="14">
    <source>
        <dbReference type="PIRNR" id="PIRNR037488"/>
    </source>
</evidence>
<evidence type="ECO:0000313" key="20">
    <source>
        <dbReference type="Proteomes" id="UP001205105"/>
    </source>
</evidence>
<dbReference type="Proteomes" id="UP001205105">
    <property type="component" value="Unassembled WGS sequence"/>
</dbReference>
<dbReference type="EC" id="3.6.5.-" evidence="14"/>
<dbReference type="Pfam" id="PF08356">
    <property type="entry name" value="EF_assoc_2"/>
    <property type="match status" value="1"/>
</dbReference>
<evidence type="ECO:0000256" key="6">
    <source>
        <dbReference type="ARBA" id="ARBA00022741"/>
    </source>
</evidence>
<evidence type="ECO:0000259" key="18">
    <source>
        <dbReference type="PROSITE" id="PS51423"/>
    </source>
</evidence>
<organism evidence="19 20">
    <name type="scientific">Chlorella ohadii</name>
    <dbReference type="NCBI Taxonomy" id="2649997"/>
    <lineage>
        <taxon>Eukaryota</taxon>
        <taxon>Viridiplantae</taxon>
        <taxon>Chlorophyta</taxon>
        <taxon>core chlorophytes</taxon>
        <taxon>Trebouxiophyceae</taxon>
        <taxon>Chlorellales</taxon>
        <taxon>Chlorellaceae</taxon>
        <taxon>Chlorella clade</taxon>
        <taxon>Chlorella</taxon>
    </lineage>
</organism>
<gene>
    <name evidence="19" type="ORF">COHA_010043</name>
</gene>
<dbReference type="PROSITE" id="PS00018">
    <property type="entry name" value="EF_HAND_1"/>
    <property type="match status" value="1"/>
</dbReference>
<name>A0AAD5GXJ8_9CHLO</name>
<dbReference type="InterPro" id="IPR011992">
    <property type="entry name" value="EF-hand-dom_pair"/>
</dbReference>
<keyword evidence="11 14" id="KW-0496">Mitochondrion</keyword>
<evidence type="ECO:0000256" key="5">
    <source>
        <dbReference type="ARBA" id="ARBA00022737"/>
    </source>
</evidence>
<dbReference type="PROSITE" id="PS50222">
    <property type="entry name" value="EF_HAND_2"/>
    <property type="match status" value="1"/>
</dbReference>
<comment type="caution">
    <text evidence="19">The sequence shown here is derived from an EMBL/GenBank/DDBJ whole genome shotgun (WGS) entry which is preliminary data.</text>
</comment>
<comment type="subcellular location">
    <subcellularLocation>
        <location evidence="1 14">Mitochondrion outer membrane</location>
        <topology evidence="1 14">Single-pass type IV membrane protein</topology>
    </subcellularLocation>
</comment>
<dbReference type="GO" id="GO:0005509">
    <property type="term" value="F:calcium ion binding"/>
    <property type="evidence" value="ECO:0007669"/>
    <property type="project" value="InterPro"/>
</dbReference>
<evidence type="ECO:0000256" key="11">
    <source>
        <dbReference type="ARBA" id="ARBA00023128"/>
    </source>
</evidence>
<keyword evidence="20" id="KW-1185">Reference proteome</keyword>
<evidence type="ECO:0000256" key="2">
    <source>
        <dbReference type="ARBA" id="ARBA00007981"/>
    </source>
</evidence>
<dbReference type="PANTHER" id="PTHR46819">
    <property type="entry name" value="EF-HAND CALCIUM-BINDING DOMAIN-CONTAINING PROTEIN 7"/>
    <property type="match status" value="1"/>
</dbReference>
<proteinExistence type="inferred from homology"/>
<dbReference type="Gene3D" id="1.10.238.10">
    <property type="entry name" value="EF-hand"/>
    <property type="match status" value="2"/>
</dbReference>
<accession>A0AAD5GXJ8</accession>
<evidence type="ECO:0000313" key="19">
    <source>
        <dbReference type="EMBL" id="KAI7836074.1"/>
    </source>
</evidence>
<dbReference type="InterPro" id="IPR027417">
    <property type="entry name" value="P-loop_NTPase"/>
</dbReference>
<dbReference type="PROSITE" id="PS51423">
    <property type="entry name" value="MIRO"/>
    <property type="match status" value="1"/>
</dbReference>
<comment type="similarity">
    <text evidence="2 14">Belongs to the mitochondrial Rho GTPase family.</text>
</comment>
<evidence type="ECO:0000256" key="7">
    <source>
        <dbReference type="ARBA" id="ARBA00022787"/>
    </source>
</evidence>
<dbReference type="GO" id="GO:0007005">
    <property type="term" value="P:mitochondrion organization"/>
    <property type="evidence" value="ECO:0007669"/>
    <property type="project" value="InterPro"/>
</dbReference>
<dbReference type="PANTHER" id="PTHR46819:SF1">
    <property type="entry name" value="EF-HAND CALCIUM-BINDING DOMAIN-CONTAINING PROTEIN 7"/>
    <property type="match status" value="1"/>
</dbReference>
<evidence type="ECO:0000256" key="13">
    <source>
        <dbReference type="ARBA" id="ARBA00023136"/>
    </source>
</evidence>
<keyword evidence="4" id="KW-0479">Metal-binding</keyword>
<dbReference type="InterPro" id="IPR020860">
    <property type="entry name" value="MIRO_dom"/>
</dbReference>
<protein>
    <recommendedName>
        <fullName evidence="14">Mitochondrial Rho GTPase</fullName>
        <ecNumber evidence="14">3.6.5.-</ecNumber>
    </recommendedName>
</protein>